<evidence type="ECO:0000256" key="1">
    <source>
        <dbReference type="SAM" id="MobiDB-lite"/>
    </source>
</evidence>
<reference evidence="2" key="1">
    <citation type="submission" date="2020-11" db="EMBL/GenBank/DDBJ databases">
        <authorList>
            <person name="Tran Van P."/>
        </authorList>
    </citation>
    <scope>NUCLEOTIDE SEQUENCE</scope>
</reference>
<dbReference type="EMBL" id="OB794380">
    <property type="protein sequence ID" value="CAD7430176.1"/>
    <property type="molecule type" value="Genomic_DNA"/>
</dbReference>
<name>A0A7R9HRS1_9NEOP</name>
<feature type="region of interest" description="Disordered" evidence="1">
    <location>
        <begin position="15"/>
        <end position="57"/>
    </location>
</feature>
<gene>
    <name evidence="2" type="ORF">TMSB3V08_LOCUS6939</name>
</gene>
<evidence type="ECO:0000313" key="2">
    <source>
        <dbReference type="EMBL" id="CAD7430176.1"/>
    </source>
</evidence>
<organism evidence="2">
    <name type="scientific">Timema monikensis</name>
    <dbReference type="NCBI Taxonomy" id="170555"/>
    <lineage>
        <taxon>Eukaryota</taxon>
        <taxon>Metazoa</taxon>
        <taxon>Ecdysozoa</taxon>
        <taxon>Arthropoda</taxon>
        <taxon>Hexapoda</taxon>
        <taxon>Insecta</taxon>
        <taxon>Pterygota</taxon>
        <taxon>Neoptera</taxon>
        <taxon>Polyneoptera</taxon>
        <taxon>Phasmatodea</taxon>
        <taxon>Timematodea</taxon>
        <taxon>Timematoidea</taxon>
        <taxon>Timematidae</taxon>
        <taxon>Timema</taxon>
    </lineage>
</organism>
<dbReference type="AlphaFoldDB" id="A0A7R9HRS1"/>
<protein>
    <submittedName>
        <fullName evidence="2">Uncharacterized protein</fullName>
    </submittedName>
</protein>
<proteinExistence type="predicted"/>
<sequence length="77" mass="8841">MDKWVIRKLSEPAAVYDSDPPRVGPLDDNDMIEPDEKNGSSLDQHPTRERQDGPDSINWTMESLSAMWLSIIPPREY</sequence>
<accession>A0A7R9HRS1</accession>